<protein>
    <submittedName>
        <fullName evidence="5">Heat shock protein 81-2</fullName>
    </submittedName>
</protein>
<dbReference type="Gene3D" id="3.30.565.10">
    <property type="entry name" value="Histidine kinase-like ATPase, C-terminal domain"/>
    <property type="match status" value="1"/>
</dbReference>
<dbReference type="InterPro" id="IPR001404">
    <property type="entry name" value="Hsp90_fam"/>
</dbReference>
<organism evidence="5 6">
    <name type="scientific">Perilla frutescens var. hirtella</name>
    <name type="common">Perilla citriodora</name>
    <name type="synonym">Perilla setoyensis</name>
    <dbReference type="NCBI Taxonomy" id="608512"/>
    <lineage>
        <taxon>Eukaryota</taxon>
        <taxon>Viridiplantae</taxon>
        <taxon>Streptophyta</taxon>
        <taxon>Embryophyta</taxon>
        <taxon>Tracheophyta</taxon>
        <taxon>Spermatophyta</taxon>
        <taxon>Magnoliopsida</taxon>
        <taxon>eudicotyledons</taxon>
        <taxon>Gunneridae</taxon>
        <taxon>Pentapetalae</taxon>
        <taxon>asterids</taxon>
        <taxon>lamiids</taxon>
        <taxon>Lamiales</taxon>
        <taxon>Lamiaceae</taxon>
        <taxon>Nepetoideae</taxon>
        <taxon>Elsholtzieae</taxon>
        <taxon>Perilla</taxon>
    </lineage>
</organism>
<dbReference type="SUPFAM" id="SSF55874">
    <property type="entry name" value="ATPase domain of HSP90 chaperone/DNA topoisomerase II/histidine kinase"/>
    <property type="match status" value="1"/>
</dbReference>
<keyword evidence="4" id="KW-0143">Chaperone</keyword>
<evidence type="ECO:0000256" key="1">
    <source>
        <dbReference type="ARBA" id="ARBA00008239"/>
    </source>
</evidence>
<name>A0AAD4JJ36_PERFH</name>
<dbReference type="EMBL" id="SDAM02000044">
    <property type="protein sequence ID" value="KAH6834712.1"/>
    <property type="molecule type" value="Genomic_DNA"/>
</dbReference>
<dbReference type="GO" id="GO:0140662">
    <property type="term" value="F:ATP-dependent protein folding chaperone"/>
    <property type="evidence" value="ECO:0007669"/>
    <property type="project" value="InterPro"/>
</dbReference>
<dbReference type="Proteomes" id="UP001190926">
    <property type="component" value="Unassembled WGS sequence"/>
</dbReference>
<keyword evidence="5" id="KW-0346">Stress response</keyword>
<keyword evidence="2" id="KW-0547">Nucleotide-binding</keyword>
<dbReference type="GO" id="GO:0051082">
    <property type="term" value="F:unfolded protein binding"/>
    <property type="evidence" value="ECO:0007669"/>
    <property type="project" value="InterPro"/>
</dbReference>
<proteinExistence type="inferred from homology"/>
<dbReference type="GO" id="GO:0005524">
    <property type="term" value="F:ATP binding"/>
    <property type="evidence" value="ECO:0007669"/>
    <property type="project" value="UniProtKB-KW"/>
</dbReference>
<keyword evidence="6" id="KW-1185">Reference proteome</keyword>
<dbReference type="GO" id="GO:0016887">
    <property type="term" value="F:ATP hydrolysis activity"/>
    <property type="evidence" value="ECO:0007669"/>
    <property type="project" value="InterPro"/>
</dbReference>
<evidence type="ECO:0000313" key="5">
    <source>
        <dbReference type="EMBL" id="KAH6834712.1"/>
    </source>
</evidence>
<evidence type="ECO:0000256" key="2">
    <source>
        <dbReference type="ARBA" id="ARBA00022741"/>
    </source>
</evidence>
<dbReference type="InterPro" id="IPR036890">
    <property type="entry name" value="HATPase_C_sf"/>
</dbReference>
<evidence type="ECO:0000256" key="3">
    <source>
        <dbReference type="ARBA" id="ARBA00022840"/>
    </source>
</evidence>
<gene>
    <name evidence="5" type="ORF">C2S53_003949</name>
</gene>
<dbReference type="PANTHER" id="PTHR11528">
    <property type="entry name" value="HEAT SHOCK PROTEIN 90 FAMILY MEMBER"/>
    <property type="match status" value="1"/>
</dbReference>
<evidence type="ECO:0000313" key="6">
    <source>
        <dbReference type="Proteomes" id="UP001190926"/>
    </source>
</evidence>
<dbReference type="AlphaFoldDB" id="A0AAD4JJ36"/>
<comment type="caution">
    <text evidence="5">The sequence shown here is derived from an EMBL/GenBank/DDBJ whole genome shotgun (WGS) entry which is preliminary data.</text>
</comment>
<keyword evidence="3" id="KW-0067">ATP-binding</keyword>
<evidence type="ECO:0000256" key="4">
    <source>
        <dbReference type="ARBA" id="ARBA00023186"/>
    </source>
</evidence>
<sequence length="220" mass="23467">MTYSLSSSAANTASMSAASLSSQQLRNKSSASAPSSPPASCTLFTSVGGVGPFSAALLLHRNFATLSLWPDDGKTGLWIKLSVKNGSVQFDSKTRRLRREVCTGKLKVVGRAGIVSRAALGVFTVEPPSKEFMKAIVAGADMGVIGQFGVGFYSAYLTIVTTEHNDDEQYVWELREKWQKINSQFERVEAVSTVDAGASAAVLKHNPPSMGVLTAVSWKS</sequence>
<reference evidence="5 6" key="1">
    <citation type="journal article" date="2021" name="Nat. Commun.">
        <title>Incipient diploidization of the medicinal plant Perilla within 10,000 years.</title>
        <authorList>
            <person name="Zhang Y."/>
            <person name="Shen Q."/>
            <person name="Leng L."/>
            <person name="Zhang D."/>
            <person name="Chen S."/>
            <person name="Shi Y."/>
            <person name="Ning Z."/>
            <person name="Chen S."/>
        </authorList>
    </citation>
    <scope>NUCLEOTIDE SEQUENCE [LARGE SCALE GENOMIC DNA]</scope>
    <source>
        <strain evidence="6">cv. PC099</strain>
    </source>
</reference>
<accession>A0AAD4JJ36</accession>
<comment type="similarity">
    <text evidence="1">Belongs to the heat shock protein 90 family.</text>
</comment>